<dbReference type="Proteomes" id="UP001139336">
    <property type="component" value="Unassembled WGS sequence"/>
</dbReference>
<comment type="caution">
    <text evidence="2">The sequence shown here is derived from an EMBL/GenBank/DDBJ whole genome shotgun (WGS) entry which is preliminary data.</text>
</comment>
<protein>
    <recommendedName>
        <fullName evidence="4">Phospholipase A2 domain-containing protein</fullName>
    </recommendedName>
</protein>
<dbReference type="GO" id="GO:0006644">
    <property type="term" value="P:phospholipid metabolic process"/>
    <property type="evidence" value="ECO:0007669"/>
    <property type="project" value="InterPro"/>
</dbReference>
<proteinExistence type="predicted"/>
<dbReference type="InterPro" id="IPR036444">
    <property type="entry name" value="PLipase_A2_dom_sf"/>
</dbReference>
<evidence type="ECO:0000313" key="3">
    <source>
        <dbReference type="Proteomes" id="UP001139336"/>
    </source>
</evidence>
<evidence type="ECO:0000313" key="2">
    <source>
        <dbReference type="EMBL" id="MCF4007747.1"/>
    </source>
</evidence>
<dbReference type="GO" id="GO:0050482">
    <property type="term" value="P:arachidonate secretion"/>
    <property type="evidence" value="ECO:0007669"/>
    <property type="project" value="InterPro"/>
</dbReference>
<dbReference type="Gene3D" id="1.20.90.10">
    <property type="entry name" value="Phospholipase A2 domain"/>
    <property type="match status" value="1"/>
</dbReference>
<organism evidence="2 3">
    <name type="scientific">Corynebacterium uropygiale</name>
    <dbReference type="NCBI Taxonomy" id="1775911"/>
    <lineage>
        <taxon>Bacteria</taxon>
        <taxon>Bacillati</taxon>
        <taxon>Actinomycetota</taxon>
        <taxon>Actinomycetes</taxon>
        <taxon>Mycobacteriales</taxon>
        <taxon>Corynebacteriaceae</taxon>
        <taxon>Corynebacterium</taxon>
    </lineage>
</organism>
<keyword evidence="3" id="KW-1185">Reference proteome</keyword>
<feature type="signal peptide" evidence="1">
    <location>
        <begin position="1"/>
        <end position="28"/>
    </location>
</feature>
<dbReference type="RefSeq" id="WP_236120073.1">
    <property type="nucleotide sequence ID" value="NZ_JAKGSI010000007.1"/>
</dbReference>
<accession>A0A9X1U8E5</accession>
<evidence type="ECO:0000256" key="1">
    <source>
        <dbReference type="SAM" id="SignalP"/>
    </source>
</evidence>
<name>A0A9X1U8E5_9CORY</name>
<dbReference type="SUPFAM" id="SSF48619">
    <property type="entry name" value="Phospholipase A2, PLA2"/>
    <property type="match status" value="1"/>
</dbReference>
<gene>
    <name evidence="2" type="ORF">L1O03_11285</name>
</gene>
<dbReference type="EMBL" id="JAKGSI010000007">
    <property type="protein sequence ID" value="MCF4007747.1"/>
    <property type="molecule type" value="Genomic_DNA"/>
</dbReference>
<dbReference type="GO" id="GO:0004623">
    <property type="term" value="F:phospholipase A2 activity"/>
    <property type="evidence" value="ECO:0007669"/>
    <property type="project" value="InterPro"/>
</dbReference>
<dbReference type="AlphaFoldDB" id="A0A9X1U8E5"/>
<evidence type="ECO:0008006" key="4">
    <source>
        <dbReference type="Google" id="ProtNLM"/>
    </source>
</evidence>
<reference evidence="2" key="1">
    <citation type="submission" date="2022-01" db="EMBL/GenBank/DDBJ databases">
        <title>Corynebacterium sp. nov isolated from isolated from the feces of the greater white-fronted geese (Anser albifrons) at Poyang Lake, PR China.</title>
        <authorList>
            <person name="Liu Q."/>
        </authorList>
    </citation>
    <scope>NUCLEOTIDE SEQUENCE</scope>
    <source>
        <strain evidence="2">JCM 32435</strain>
    </source>
</reference>
<keyword evidence="1" id="KW-0732">Signal</keyword>
<sequence length="186" mass="20024">MMRHRKVGTLFILATLTVGQMLTPHASAEPIGMERSSGFEPPSASAEEVLLRYVSVDGPGATVHFNEEAAKADAIDPAIVESGRLFNEYADAVHSGAKGNRAKIVIWGNYCGPEHSGPGAPKDLLDAACKKHDECYGQPNSYGSCACDDALIAEINENYRRMHATEKVAATAVKSYFIAVRPKCKK</sequence>
<feature type="chain" id="PRO_5040908687" description="Phospholipase A2 domain-containing protein" evidence="1">
    <location>
        <begin position="29"/>
        <end position="186"/>
    </location>
</feature>